<sequence length="95" mass="11228">MGSDHSTPVFPILWHRKQLLSQLKTVMHWSIFSETNSFQISKIPSLMRKPDIFEKAIPEWTCPRKTRLNKNESQRFRLWAVTLGVDTKKQISRAF</sequence>
<reference evidence="1 2" key="1">
    <citation type="journal article" date="2024" name="Environ. Microbiol.">
        <title>Novel evolutionary insights on the interactions of the Holosporales (Alphaproteobacteria) with eukaryotic hosts from comparative genomics.</title>
        <authorList>
            <person name="Giovannini M."/>
            <person name="Petroni G."/>
            <person name="Castelli M."/>
        </authorList>
    </citation>
    <scope>NUCLEOTIDE SEQUENCE [LARGE SCALE GENOMIC DNA]</scope>
    <source>
        <strain evidence="1 2">US_Bl 15I1</strain>
    </source>
</reference>
<accession>A0ABZ2C5U4</accession>
<proteinExistence type="predicted"/>
<evidence type="ECO:0000313" key="2">
    <source>
        <dbReference type="Proteomes" id="UP001330434"/>
    </source>
</evidence>
<name>A0ABZ2C5U4_9PROT</name>
<geneLocation type="plasmid" evidence="1 2">
    <name>pBealeia3</name>
</geneLocation>
<organism evidence="1 2">
    <name type="scientific">Candidatus Bealeia paramacronuclearis</name>
    <dbReference type="NCBI Taxonomy" id="1921001"/>
    <lineage>
        <taxon>Bacteria</taxon>
        <taxon>Pseudomonadati</taxon>
        <taxon>Pseudomonadota</taxon>
        <taxon>Alphaproteobacteria</taxon>
        <taxon>Holosporales</taxon>
        <taxon>Holosporaceae</taxon>
        <taxon>Candidatus Bealeia</taxon>
    </lineage>
</organism>
<protein>
    <submittedName>
        <fullName evidence="1">Uncharacterized protein</fullName>
    </submittedName>
</protein>
<dbReference type="Proteomes" id="UP001330434">
    <property type="component" value="Plasmid pBealeia3"/>
</dbReference>
<gene>
    <name evidence="1" type="ORF">Bealeia1_02038</name>
</gene>
<evidence type="ECO:0000313" key="1">
    <source>
        <dbReference type="EMBL" id="WVX67819.1"/>
    </source>
</evidence>
<keyword evidence="2" id="KW-1185">Reference proteome</keyword>
<keyword evidence="1" id="KW-0614">Plasmid</keyword>
<dbReference type="EMBL" id="CP133273">
    <property type="protein sequence ID" value="WVX67819.1"/>
    <property type="molecule type" value="Genomic_DNA"/>
</dbReference>